<evidence type="ECO:0000256" key="1">
    <source>
        <dbReference type="ARBA" id="ARBA00022450"/>
    </source>
</evidence>
<feature type="domain" description="Carrier" evidence="5">
    <location>
        <begin position="488"/>
        <end position="563"/>
    </location>
</feature>
<dbReference type="Pfam" id="PF00550">
    <property type="entry name" value="PP-binding"/>
    <property type="match status" value="1"/>
</dbReference>
<dbReference type="InterPro" id="IPR020806">
    <property type="entry name" value="PKS_PP-bd"/>
</dbReference>
<dbReference type="SMART" id="SM00823">
    <property type="entry name" value="PKS_PP"/>
    <property type="match status" value="1"/>
</dbReference>
<keyword evidence="7" id="KW-1185">Reference proteome</keyword>
<evidence type="ECO:0000259" key="5">
    <source>
        <dbReference type="PROSITE" id="PS50075"/>
    </source>
</evidence>
<accession>A0ABS4MAW8</accession>
<dbReference type="PANTHER" id="PTHR43775:SF51">
    <property type="entry name" value="INACTIVE PHENOLPHTHIOCEROL SYNTHESIS POLYKETIDE SYNTHASE TYPE I PKS1-RELATED"/>
    <property type="match status" value="1"/>
</dbReference>
<keyword evidence="4" id="KW-0511">Multifunctional enzyme</keyword>
<evidence type="ECO:0000256" key="2">
    <source>
        <dbReference type="ARBA" id="ARBA00022553"/>
    </source>
</evidence>
<evidence type="ECO:0000313" key="7">
    <source>
        <dbReference type="Proteomes" id="UP001519309"/>
    </source>
</evidence>
<name>A0ABS4MAW8_9ACTN</name>
<dbReference type="PANTHER" id="PTHR43775">
    <property type="entry name" value="FATTY ACID SYNTHASE"/>
    <property type="match status" value="1"/>
</dbReference>
<evidence type="ECO:0000256" key="3">
    <source>
        <dbReference type="ARBA" id="ARBA00022679"/>
    </source>
</evidence>
<dbReference type="InterPro" id="IPR013968">
    <property type="entry name" value="PKS_KR"/>
</dbReference>
<dbReference type="PROSITE" id="PS00012">
    <property type="entry name" value="PHOSPHOPANTETHEINE"/>
    <property type="match status" value="1"/>
</dbReference>
<dbReference type="CDD" id="cd08952">
    <property type="entry name" value="KR_1_SDR_x"/>
    <property type="match status" value="1"/>
</dbReference>
<dbReference type="Gene3D" id="3.40.50.720">
    <property type="entry name" value="NAD(P)-binding Rossmann-like Domain"/>
    <property type="match status" value="1"/>
</dbReference>
<evidence type="ECO:0000313" key="6">
    <source>
        <dbReference type="EMBL" id="MBP2056823.1"/>
    </source>
</evidence>
<dbReference type="Proteomes" id="UP001519309">
    <property type="component" value="Unassembled WGS sequence"/>
</dbReference>
<dbReference type="SMART" id="SM01294">
    <property type="entry name" value="PKS_PP_betabranch"/>
    <property type="match status" value="1"/>
</dbReference>
<organism evidence="6 7">
    <name type="scientific">Streptomyces griseochromogenes</name>
    <dbReference type="NCBI Taxonomy" id="68214"/>
    <lineage>
        <taxon>Bacteria</taxon>
        <taxon>Bacillati</taxon>
        <taxon>Actinomycetota</taxon>
        <taxon>Actinomycetes</taxon>
        <taxon>Kitasatosporales</taxon>
        <taxon>Streptomycetaceae</taxon>
        <taxon>Streptomyces</taxon>
    </lineage>
</organism>
<keyword evidence="1" id="KW-0596">Phosphopantetheine</keyword>
<dbReference type="InterPro" id="IPR036736">
    <property type="entry name" value="ACP-like_sf"/>
</dbReference>
<proteinExistence type="predicted"/>
<dbReference type="SMART" id="SM00822">
    <property type="entry name" value="PKS_KR"/>
    <property type="match status" value="1"/>
</dbReference>
<dbReference type="InterPro" id="IPR009081">
    <property type="entry name" value="PP-bd_ACP"/>
</dbReference>
<dbReference type="EMBL" id="JAGGLP010000073">
    <property type="protein sequence ID" value="MBP2056823.1"/>
    <property type="molecule type" value="Genomic_DNA"/>
</dbReference>
<keyword evidence="2" id="KW-0597">Phosphoprotein</keyword>
<sequence length="649" mass="68017">MSGTWLVVVPSADGIGGTARLLISSMTLHGGEVHTVELARDELERDTVCARLREVAQVGNGDLAGVVGVVSLLALDERPDPQYAAVPCGFSGTVALIQALGEVGFVGRTWCVTRGAVSVGAGEPLPHPLQGLVWGLGRVLGLEVPERWGGLIDLPEELDDGVWDRLGGVLAGDGGEDQLAIRGPGLMARRLVRAPLGGRAPERAWTPGGTVLVTGGTGGVGRAVVRWLARSGAEHLLLVSRSGSAAEGASELSAELAGLGVGVTITACDVADRDALGDLLARIPSGLPLTAVFHASAELADGAVDTLTPEQIDRALRAKVRGALLLHELTRHLELSAFVLFSSTAAVLAAPGQGNYAPGNAMLDALAQHRRARGLPATSIAWGAWAGEGMSARGSVARTQSRHGVPLMRHDLALKALQEVLDHDEANVVIANIDWRRLAAGLPGTRPSPLIGEIPEANMPEGGATSGNAAPQSFTRRLAEIPDPERGEFIRNLVRAQVASVLGHDSPAVLPDGRAFREIGFDSVTGLELRNRLNAVTGGLLPASLVFDYPNISALAAYLHREFAPGTAADTAPTEVLQALERLESALASTPESDVEIRDVESRLRSLLRRYGNRQSPESGAEKSLDLEGASQDEVFALLDRELGESGRR</sequence>
<dbReference type="InterPro" id="IPR050091">
    <property type="entry name" value="PKS_NRPS_Biosynth_Enz"/>
</dbReference>
<dbReference type="SUPFAM" id="SSF51735">
    <property type="entry name" value="NAD(P)-binding Rossmann-fold domains"/>
    <property type="match status" value="2"/>
</dbReference>
<dbReference type="InterPro" id="IPR057326">
    <property type="entry name" value="KR_dom"/>
</dbReference>
<dbReference type="Gene3D" id="1.10.1200.10">
    <property type="entry name" value="ACP-like"/>
    <property type="match status" value="1"/>
</dbReference>
<gene>
    <name evidence="6" type="ORF">J2Z21_009842</name>
</gene>
<dbReference type="InterPro" id="IPR006162">
    <property type="entry name" value="Ppantetheine_attach_site"/>
</dbReference>
<keyword evidence="3" id="KW-0808">Transferase</keyword>
<dbReference type="PROSITE" id="PS50075">
    <property type="entry name" value="CARRIER"/>
    <property type="match status" value="1"/>
</dbReference>
<dbReference type="InterPro" id="IPR036291">
    <property type="entry name" value="NAD(P)-bd_dom_sf"/>
</dbReference>
<evidence type="ECO:0000256" key="4">
    <source>
        <dbReference type="ARBA" id="ARBA00023268"/>
    </source>
</evidence>
<reference evidence="6 7" key="1">
    <citation type="submission" date="2021-03" db="EMBL/GenBank/DDBJ databases">
        <title>Genomic Encyclopedia of Type Strains, Phase IV (KMG-IV): sequencing the most valuable type-strain genomes for metagenomic binning, comparative biology and taxonomic classification.</title>
        <authorList>
            <person name="Goeker M."/>
        </authorList>
    </citation>
    <scope>NUCLEOTIDE SEQUENCE [LARGE SCALE GENOMIC DNA]</scope>
    <source>
        <strain evidence="6 7">DSM 40499</strain>
    </source>
</reference>
<protein>
    <submittedName>
        <fullName evidence="6">NAD(P)-dependent dehydrogenase (Short-subunit alcohol dehydrogenase family)</fullName>
    </submittedName>
</protein>
<comment type="caution">
    <text evidence="6">The sequence shown here is derived from an EMBL/GenBank/DDBJ whole genome shotgun (WGS) entry which is preliminary data.</text>
</comment>
<dbReference type="SUPFAM" id="SSF47336">
    <property type="entry name" value="ACP-like"/>
    <property type="match status" value="1"/>
</dbReference>
<dbReference type="Pfam" id="PF08659">
    <property type="entry name" value="KR"/>
    <property type="match status" value="1"/>
</dbReference>